<organism evidence="1 2">
    <name type="scientific">Candidatus Propionivibrio aalborgensis</name>
    <dbReference type="NCBI Taxonomy" id="1860101"/>
    <lineage>
        <taxon>Bacteria</taxon>
        <taxon>Pseudomonadati</taxon>
        <taxon>Pseudomonadota</taxon>
        <taxon>Betaproteobacteria</taxon>
        <taxon>Rhodocyclales</taxon>
        <taxon>Rhodocyclaceae</taxon>
        <taxon>Propionivibrio</taxon>
    </lineage>
</organism>
<gene>
    <name evidence="1" type="ORF">PROAA_1860022</name>
</gene>
<accession>A0A1A8XR10</accession>
<proteinExistence type="predicted"/>
<evidence type="ECO:0000313" key="1">
    <source>
        <dbReference type="EMBL" id="SBT06398.1"/>
    </source>
</evidence>
<reference evidence="1 2" key="1">
    <citation type="submission" date="2016-06" db="EMBL/GenBank/DDBJ databases">
        <authorList>
            <person name="Kjaerup R.B."/>
            <person name="Dalgaard T.S."/>
            <person name="Juul-Madsen H.R."/>
        </authorList>
    </citation>
    <scope>NUCLEOTIDE SEQUENCE [LARGE SCALE GENOMIC DNA]</scope>
    <source>
        <strain evidence="1">2</strain>
    </source>
</reference>
<protein>
    <submittedName>
        <fullName evidence="1">Uncharacterized protein</fullName>
    </submittedName>
</protein>
<evidence type="ECO:0000313" key="2">
    <source>
        <dbReference type="Proteomes" id="UP000199600"/>
    </source>
</evidence>
<dbReference type="Proteomes" id="UP000199600">
    <property type="component" value="Unassembled WGS sequence"/>
</dbReference>
<dbReference type="EMBL" id="FLQY01000097">
    <property type="protein sequence ID" value="SBT06398.1"/>
    <property type="molecule type" value="Genomic_DNA"/>
</dbReference>
<keyword evidence="2" id="KW-1185">Reference proteome</keyword>
<name>A0A1A8XR10_9RHOO</name>
<sequence length="65" mass="7091">MKSGFHCLQSRLSKMSEFAQGGKVFPLGFAMSGKVAIFDKPPFLLTAINLGLATAEWVQANRCSR</sequence>
<dbReference type="AlphaFoldDB" id="A0A1A8XR10"/>